<dbReference type="Pfam" id="PF00107">
    <property type="entry name" value="ADH_zinc_N"/>
    <property type="match status" value="1"/>
</dbReference>
<dbReference type="AlphaFoldDB" id="A0A7Y9W0S7"/>
<dbReference type="InterPro" id="IPR013154">
    <property type="entry name" value="ADH-like_N"/>
</dbReference>
<reference evidence="2 3" key="1">
    <citation type="submission" date="2020-07" db="EMBL/GenBank/DDBJ databases">
        <title>Exploring microbial biodiversity for novel pathways involved in the catabolism of aromatic compounds derived from lignin.</title>
        <authorList>
            <person name="Elkins J."/>
        </authorList>
    </citation>
    <scope>NUCLEOTIDE SEQUENCE [LARGE SCALE GENOMIC DNA]</scope>
    <source>
        <strain evidence="2 3">VanB</strain>
    </source>
</reference>
<dbReference type="SUPFAM" id="SSF51735">
    <property type="entry name" value="NAD(P)-binding Rossmann-fold domains"/>
    <property type="match status" value="1"/>
</dbReference>
<protein>
    <submittedName>
        <fullName evidence="2">NADPH:quinone reductase-like Zn-dependent oxidoreductase</fullName>
    </submittedName>
</protein>
<dbReference type="GO" id="GO:0016491">
    <property type="term" value="F:oxidoreductase activity"/>
    <property type="evidence" value="ECO:0007669"/>
    <property type="project" value="InterPro"/>
</dbReference>
<dbReference type="InterPro" id="IPR011032">
    <property type="entry name" value="GroES-like_sf"/>
</dbReference>
<organism evidence="2 3">
    <name type="scientific">Pseudomonas moraviensis</name>
    <dbReference type="NCBI Taxonomy" id="321662"/>
    <lineage>
        <taxon>Bacteria</taxon>
        <taxon>Pseudomonadati</taxon>
        <taxon>Pseudomonadota</taxon>
        <taxon>Gammaproteobacteria</taxon>
        <taxon>Pseudomonadales</taxon>
        <taxon>Pseudomonadaceae</taxon>
        <taxon>Pseudomonas</taxon>
    </lineage>
</organism>
<dbReference type="Proteomes" id="UP000553035">
    <property type="component" value="Unassembled WGS sequence"/>
</dbReference>
<dbReference type="SMART" id="SM00829">
    <property type="entry name" value="PKS_ER"/>
    <property type="match status" value="1"/>
</dbReference>
<dbReference type="Gene3D" id="3.90.180.10">
    <property type="entry name" value="Medium-chain alcohol dehydrogenases, catalytic domain"/>
    <property type="match status" value="1"/>
</dbReference>
<dbReference type="PANTHER" id="PTHR43482">
    <property type="entry name" value="PROTEIN AST1-RELATED"/>
    <property type="match status" value="1"/>
</dbReference>
<dbReference type="CDD" id="cd08271">
    <property type="entry name" value="MDR5"/>
    <property type="match status" value="1"/>
</dbReference>
<feature type="domain" description="Enoyl reductase (ER)" evidence="1">
    <location>
        <begin position="14"/>
        <end position="324"/>
    </location>
</feature>
<dbReference type="InterPro" id="IPR036291">
    <property type="entry name" value="NAD(P)-bd_dom_sf"/>
</dbReference>
<evidence type="ECO:0000259" key="1">
    <source>
        <dbReference type="SMART" id="SM00829"/>
    </source>
</evidence>
<sequence length="335" mass="35808">MHADFAAWSWTSGRGIEGLKLTRKKLVQPGPSEVLVANRALALNPVDWKIVEWGHPAWQDGHVPGVDGAGVVVAAGADVPIKPGTRVAYHQSLARDGSFAEFCLLDASTVLVVPPALEDGIAASLPCPGLTAWQALEKVPQDCGDVLVVGAGGAVGLLLVQLAVERGCRVWATAAQRHHSKLKALGVAGVFDYRGDNWQQALQAALGDRRLQAVFDTVSGAHAASLAPLLGYNGHLVCIQDRQETSPLPAFSTAISLHEVALNSFHAHASLSDRQRLRHAGERLLASLQDGRLTIPKRQFFDFRKLPEALLALKQGGEGGKWIARLNESDPVMLD</sequence>
<comment type="caution">
    <text evidence="2">The sequence shown here is derived from an EMBL/GenBank/DDBJ whole genome shotgun (WGS) entry which is preliminary data.</text>
</comment>
<evidence type="ECO:0000313" key="2">
    <source>
        <dbReference type="EMBL" id="NYH11852.1"/>
    </source>
</evidence>
<proteinExistence type="predicted"/>
<dbReference type="InterPro" id="IPR013149">
    <property type="entry name" value="ADH-like_C"/>
</dbReference>
<evidence type="ECO:0000313" key="3">
    <source>
        <dbReference type="Proteomes" id="UP000553035"/>
    </source>
</evidence>
<dbReference type="Gene3D" id="3.40.50.720">
    <property type="entry name" value="NAD(P)-binding Rossmann-like Domain"/>
    <property type="match status" value="1"/>
</dbReference>
<dbReference type="EMBL" id="JACCAT010000001">
    <property type="protein sequence ID" value="NYH11852.1"/>
    <property type="molecule type" value="Genomic_DNA"/>
</dbReference>
<name>A0A7Y9W0S7_9PSED</name>
<accession>A0A7Y9W0S7</accession>
<dbReference type="PANTHER" id="PTHR43482:SF1">
    <property type="entry name" value="PROTEIN AST1-RELATED"/>
    <property type="match status" value="1"/>
</dbReference>
<dbReference type="SUPFAM" id="SSF50129">
    <property type="entry name" value="GroES-like"/>
    <property type="match status" value="1"/>
</dbReference>
<dbReference type="InterPro" id="IPR020843">
    <property type="entry name" value="ER"/>
</dbReference>
<dbReference type="Pfam" id="PF08240">
    <property type="entry name" value="ADH_N"/>
    <property type="match status" value="1"/>
</dbReference>
<gene>
    <name evidence="2" type="ORF">GGI52_004895</name>
</gene>
<dbReference type="InterPro" id="IPR052585">
    <property type="entry name" value="Lipid_raft_assoc_Zn_ADH"/>
</dbReference>
<dbReference type="RefSeq" id="WP_179694943.1">
    <property type="nucleotide sequence ID" value="NZ_JACCAT010000001.1"/>
</dbReference>